<keyword evidence="3" id="KW-0378">Hydrolase</keyword>
<dbReference type="GO" id="GO:0009252">
    <property type="term" value="P:peptidoglycan biosynthetic process"/>
    <property type="evidence" value="ECO:0007669"/>
    <property type="project" value="UniProtKB-KW"/>
</dbReference>
<dbReference type="GO" id="GO:0046677">
    <property type="term" value="P:response to antibiotic"/>
    <property type="evidence" value="ECO:0007669"/>
    <property type="project" value="InterPro"/>
</dbReference>
<keyword evidence="2" id="KW-0732">Signal</keyword>
<evidence type="ECO:0000256" key="7">
    <source>
        <dbReference type="PIRSR" id="PIRSR618044-1"/>
    </source>
</evidence>
<evidence type="ECO:0000313" key="11">
    <source>
        <dbReference type="EMBL" id="OGY68173.1"/>
    </source>
</evidence>
<evidence type="ECO:0000256" key="8">
    <source>
        <dbReference type="PIRSR" id="PIRSR618044-2"/>
    </source>
</evidence>
<sequence>MVSNSRRFNVIFAAAVLFLILIFKIEKTNPDISSLQEEVNETAMHQETASLGALNYQVFKVVISEAPAFLAAYLDNGAEILSKNHKLHWPLASITKLMTALVIRESLDLGQSVKIDEAAILEEGAAGGFSAGEVFSVSDLLKAMLAVSSNDIAAALSGAYLQIKNISLIEAMNQKAETLQMNNTRFVDATGLSVLNQSTAEDLIKLMRYLFESRPEILGITRQKEVEITELNSKIKRELRNINKFAGDPDFIGGKTGFTDEANGNLISLFDPPNSPRLVFIAVFGAEDRFAETEKIYNAIK</sequence>
<dbReference type="GO" id="GO:0006508">
    <property type="term" value="P:proteolysis"/>
    <property type="evidence" value="ECO:0007669"/>
    <property type="project" value="InterPro"/>
</dbReference>
<dbReference type="Pfam" id="PF00768">
    <property type="entry name" value="Peptidase_S11"/>
    <property type="match status" value="1"/>
</dbReference>
<protein>
    <recommendedName>
        <fullName evidence="10">Peptidase S11 D-alanyl-D-alanine carboxypeptidase A N-terminal domain-containing protein</fullName>
    </recommendedName>
</protein>
<dbReference type="Proteomes" id="UP000177690">
    <property type="component" value="Unassembled WGS sequence"/>
</dbReference>
<feature type="active site" description="Proton acceptor" evidence="7">
    <location>
        <position position="96"/>
    </location>
</feature>
<accession>A0A1G1ZTW9</accession>
<comment type="similarity">
    <text evidence="1 9">Belongs to the peptidase S11 family.</text>
</comment>
<dbReference type="InterPro" id="IPR018044">
    <property type="entry name" value="Peptidase_S11"/>
</dbReference>
<dbReference type="STRING" id="1798409.A3I24_00885"/>
<dbReference type="GO" id="GO:0071555">
    <property type="term" value="P:cell wall organization"/>
    <property type="evidence" value="ECO:0007669"/>
    <property type="project" value="UniProtKB-KW"/>
</dbReference>
<evidence type="ECO:0000256" key="2">
    <source>
        <dbReference type="ARBA" id="ARBA00022729"/>
    </source>
</evidence>
<dbReference type="AlphaFoldDB" id="A0A1G1ZTW9"/>
<feature type="binding site" evidence="8">
    <location>
        <position position="255"/>
    </location>
    <ligand>
        <name>substrate</name>
    </ligand>
</feature>
<dbReference type="SUPFAM" id="SSF56601">
    <property type="entry name" value="beta-lactamase/transpeptidase-like"/>
    <property type="match status" value="1"/>
</dbReference>
<evidence type="ECO:0000256" key="9">
    <source>
        <dbReference type="RuleBase" id="RU004016"/>
    </source>
</evidence>
<evidence type="ECO:0000256" key="1">
    <source>
        <dbReference type="ARBA" id="ARBA00007164"/>
    </source>
</evidence>
<dbReference type="PANTHER" id="PTHR35333">
    <property type="entry name" value="BETA-LACTAMASE"/>
    <property type="match status" value="1"/>
</dbReference>
<feature type="active site" evidence="7">
    <location>
        <position position="148"/>
    </location>
</feature>
<dbReference type="InterPro" id="IPR012338">
    <property type="entry name" value="Beta-lactam/transpept-like"/>
</dbReference>
<keyword evidence="6" id="KW-0961">Cell wall biogenesis/degradation</keyword>
<feature type="domain" description="Peptidase S11 D-alanyl-D-alanine carboxypeptidase A N-terminal" evidence="10">
    <location>
        <begin position="75"/>
        <end position="268"/>
    </location>
</feature>
<evidence type="ECO:0000256" key="6">
    <source>
        <dbReference type="ARBA" id="ARBA00023316"/>
    </source>
</evidence>
<evidence type="ECO:0000256" key="5">
    <source>
        <dbReference type="ARBA" id="ARBA00022984"/>
    </source>
</evidence>
<dbReference type="GO" id="GO:0008360">
    <property type="term" value="P:regulation of cell shape"/>
    <property type="evidence" value="ECO:0007669"/>
    <property type="project" value="UniProtKB-KW"/>
</dbReference>
<keyword evidence="5" id="KW-0573">Peptidoglycan synthesis</keyword>
<organism evidence="11 12">
    <name type="scientific">Candidatus Harrisonbacteria bacterium RIFCSPLOWO2_02_FULL_41_13b</name>
    <dbReference type="NCBI Taxonomy" id="1798409"/>
    <lineage>
        <taxon>Bacteria</taxon>
        <taxon>Candidatus Harrisoniibacteriota</taxon>
    </lineage>
</organism>
<evidence type="ECO:0000313" key="12">
    <source>
        <dbReference type="Proteomes" id="UP000177690"/>
    </source>
</evidence>
<name>A0A1G1ZTW9_9BACT</name>
<keyword evidence="4" id="KW-0133">Cell shape</keyword>
<dbReference type="PANTHER" id="PTHR35333:SF3">
    <property type="entry name" value="BETA-LACTAMASE-TYPE TRANSPEPTIDASE FOLD CONTAINING PROTEIN"/>
    <property type="match status" value="1"/>
</dbReference>
<dbReference type="GO" id="GO:0030655">
    <property type="term" value="P:beta-lactam antibiotic catabolic process"/>
    <property type="evidence" value="ECO:0007669"/>
    <property type="project" value="InterPro"/>
</dbReference>
<evidence type="ECO:0000256" key="3">
    <source>
        <dbReference type="ARBA" id="ARBA00022801"/>
    </source>
</evidence>
<dbReference type="InterPro" id="IPR001967">
    <property type="entry name" value="Peptidase_S11_N"/>
</dbReference>
<evidence type="ECO:0000259" key="10">
    <source>
        <dbReference type="Pfam" id="PF00768"/>
    </source>
</evidence>
<reference evidence="11 12" key="1">
    <citation type="journal article" date="2016" name="Nat. Commun.">
        <title>Thousands of microbial genomes shed light on interconnected biogeochemical processes in an aquifer system.</title>
        <authorList>
            <person name="Anantharaman K."/>
            <person name="Brown C.T."/>
            <person name="Hug L.A."/>
            <person name="Sharon I."/>
            <person name="Castelle C.J."/>
            <person name="Probst A.J."/>
            <person name="Thomas B.C."/>
            <person name="Singh A."/>
            <person name="Wilkins M.J."/>
            <person name="Karaoz U."/>
            <person name="Brodie E.L."/>
            <person name="Williams K.H."/>
            <person name="Hubbard S.S."/>
            <person name="Banfield J.F."/>
        </authorList>
    </citation>
    <scope>NUCLEOTIDE SEQUENCE [LARGE SCALE GENOMIC DNA]</scope>
</reference>
<comment type="caution">
    <text evidence="11">The sequence shown here is derived from an EMBL/GenBank/DDBJ whole genome shotgun (WGS) entry which is preliminary data.</text>
</comment>
<feature type="active site" description="Acyl-ester intermediate" evidence="7">
    <location>
        <position position="93"/>
    </location>
</feature>
<dbReference type="InterPro" id="IPR000871">
    <property type="entry name" value="Beta-lactam_class-A"/>
</dbReference>
<evidence type="ECO:0000256" key="4">
    <source>
        <dbReference type="ARBA" id="ARBA00022960"/>
    </source>
</evidence>
<dbReference type="GO" id="GO:0008800">
    <property type="term" value="F:beta-lactamase activity"/>
    <property type="evidence" value="ECO:0007669"/>
    <property type="project" value="InterPro"/>
</dbReference>
<dbReference type="Gene3D" id="3.40.710.10">
    <property type="entry name" value="DD-peptidase/beta-lactamase superfamily"/>
    <property type="match status" value="1"/>
</dbReference>
<dbReference type="PRINTS" id="PR00725">
    <property type="entry name" value="DADACBPTASE1"/>
</dbReference>
<dbReference type="GO" id="GO:0009002">
    <property type="term" value="F:serine-type D-Ala-D-Ala carboxypeptidase activity"/>
    <property type="evidence" value="ECO:0007669"/>
    <property type="project" value="InterPro"/>
</dbReference>
<gene>
    <name evidence="11" type="ORF">A3I24_00885</name>
</gene>
<proteinExistence type="inferred from homology"/>
<dbReference type="EMBL" id="MHJL01000006">
    <property type="protein sequence ID" value="OGY68173.1"/>
    <property type="molecule type" value="Genomic_DNA"/>
</dbReference>